<feature type="chain" id="PRO_5020861832" description="Secreted protein" evidence="1">
    <location>
        <begin position="27"/>
        <end position="95"/>
    </location>
</feature>
<evidence type="ECO:0000256" key="1">
    <source>
        <dbReference type="SAM" id="SignalP"/>
    </source>
</evidence>
<evidence type="ECO:0008006" key="4">
    <source>
        <dbReference type="Google" id="ProtNLM"/>
    </source>
</evidence>
<accession>A0A4R7W2T7</accession>
<dbReference type="EMBL" id="SOCP01000002">
    <property type="protein sequence ID" value="TDV56199.1"/>
    <property type="molecule type" value="Genomic_DNA"/>
</dbReference>
<organism evidence="2 3">
    <name type="scientific">Actinophytocola oryzae</name>
    <dbReference type="NCBI Taxonomy" id="502181"/>
    <lineage>
        <taxon>Bacteria</taxon>
        <taxon>Bacillati</taxon>
        <taxon>Actinomycetota</taxon>
        <taxon>Actinomycetes</taxon>
        <taxon>Pseudonocardiales</taxon>
        <taxon>Pseudonocardiaceae</taxon>
    </lineage>
</organism>
<name>A0A4R7W2T7_9PSEU</name>
<dbReference type="Proteomes" id="UP000294927">
    <property type="component" value="Unassembled WGS sequence"/>
</dbReference>
<dbReference type="PROSITE" id="PS51257">
    <property type="entry name" value="PROKAR_LIPOPROTEIN"/>
    <property type="match status" value="1"/>
</dbReference>
<feature type="signal peptide" evidence="1">
    <location>
        <begin position="1"/>
        <end position="26"/>
    </location>
</feature>
<dbReference type="RefSeq" id="WP_133901466.1">
    <property type="nucleotide sequence ID" value="NZ_SOCP01000002.1"/>
</dbReference>
<keyword evidence="1" id="KW-0732">Signal</keyword>
<evidence type="ECO:0000313" key="2">
    <source>
        <dbReference type="EMBL" id="TDV56199.1"/>
    </source>
</evidence>
<evidence type="ECO:0000313" key="3">
    <source>
        <dbReference type="Proteomes" id="UP000294927"/>
    </source>
</evidence>
<protein>
    <recommendedName>
        <fullName evidence="4">Secreted protein</fullName>
    </recommendedName>
</protein>
<proteinExistence type="predicted"/>
<gene>
    <name evidence="2" type="ORF">CLV71_102265</name>
</gene>
<keyword evidence="3" id="KW-1185">Reference proteome</keyword>
<sequence length="95" mass="10309">MNFRRVFATAVAVGAMACVATPSAQAAEDKAYATVYVLVTGDCRVAPRFDSAHSGGVVAGHNYYWSGAASGAWLELYCNNNTWRWFPEENVVIND</sequence>
<dbReference type="AlphaFoldDB" id="A0A4R7W2T7"/>
<comment type="caution">
    <text evidence="2">The sequence shown here is derived from an EMBL/GenBank/DDBJ whole genome shotgun (WGS) entry which is preliminary data.</text>
</comment>
<reference evidence="2 3" key="1">
    <citation type="submission" date="2019-03" db="EMBL/GenBank/DDBJ databases">
        <title>Genomic Encyclopedia of Archaeal and Bacterial Type Strains, Phase II (KMG-II): from individual species to whole genera.</title>
        <authorList>
            <person name="Goeker M."/>
        </authorList>
    </citation>
    <scope>NUCLEOTIDE SEQUENCE [LARGE SCALE GENOMIC DNA]</scope>
    <source>
        <strain evidence="2 3">DSM 45499</strain>
    </source>
</reference>